<dbReference type="GO" id="GO:0007088">
    <property type="term" value="P:regulation of mitotic nuclear division"/>
    <property type="evidence" value="ECO:0007669"/>
    <property type="project" value="TreeGrafter"/>
</dbReference>
<keyword evidence="8" id="KW-1185">Reference proteome</keyword>
<evidence type="ECO:0000313" key="7">
    <source>
        <dbReference type="EnsemblMetazoa" id="GPAI023166-PA"/>
    </source>
</evidence>
<evidence type="ECO:0000256" key="5">
    <source>
        <dbReference type="ARBA" id="ARBA00023306"/>
    </source>
</evidence>
<organism evidence="7 8">
    <name type="scientific">Glossina pallidipes</name>
    <name type="common">Tsetse fly</name>
    <dbReference type="NCBI Taxonomy" id="7398"/>
    <lineage>
        <taxon>Eukaryota</taxon>
        <taxon>Metazoa</taxon>
        <taxon>Ecdysozoa</taxon>
        <taxon>Arthropoda</taxon>
        <taxon>Hexapoda</taxon>
        <taxon>Insecta</taxon>
        <taxon>Pterygota</taxon>
        <taxon>Neoptera</taxon>
        <taxon>Endopterygota</taxon>
        <taxon>Diptera</taxon>
        <taxon>Brachycera</taxon>
        <taxon>Muscomorpha</taxon>
        <taxon>Hippoboscoidea</taxon>
        <taxon>Glossinidae</taxon>
        <taxon>Glossina</taxon>
    </lineage>
</organism>
<dbReference type="GO" id="GO:0005737">
    <property type="term" value="C:cytoplasm"/>
    <property type="evidence" value="ECO:0007669"/>
    <property type="project" value="TreeGrafter"/>
</dbReference>
<dbReference type="GO" id="GO:0019901">
    <property type="term" value="F:protein kinase binding"/>
    <property type="evidence" value="ECO:0007669"/>
    <property type="project" value="TreeGrafter"/>
</dbReference>
<dbReference type="PRINTS" id="PR02038">
    <property type="entry name" value="AURORABORA"/>
</dbReference>
<dbReference type="VEuPathDB" id="VectorBase:GPAI023166"/>
<evidence type="ECO:0000256" key="3">
    <source>
        <dbReference type="ARBA" id="ARBA00022618"/>
    </source>
</evidence>
<feature type="compositionally biased region" description="Basic and acidic residues" evidence="6">
    <location>
        <begin position="450"/>
        <end position="459"/>
    </location>
</feature>
<dbReference type="InterPro" id="IPR023252">
    <property type="entry name" value="Aurora_borealis_protein"/>
</dbReference>
<dbReference type="GO" id="GO:0051301">
    <property type="term" value="P:cell division"/>
    <property type="evidence" value="ECO:0007669"/>
    <property type="project" value="UniProtKB-KW"/>
</dbReference>
<accession>A0A1A9ZRY5</accession>
<evidence type="ECO:0000256" key="6">
    <source>
        <dbReference type="SAM" id="MobiDB-lite"/>
    </source>
</evidence>
<reference evidence="8" key="1">
    <citation type="submission" date="2014-03" db="EMBL/GenBank/DDBJ databases">
        <authorList>
            <person name="Aksoy S."/>
            <person name="Warren W."/>
            <person name="Wilson R.K."/>
        </authorList>
    </citation>
    <scope>NUCLEOTIDE SEQUENCE [LARGE SCALE GENOMIC DNA]</scope>
    <source>
        <strain evidence="8">IAEA</strain>
    </source>
</reference>
<evidence type="ECO:0000256" key="1">
    <source>
        <dbReference type="ARBA" id="ARBA00010963"/>
    </source>
</evidence>
<evidence type="ECO:0000256" key="4">
    <source>
        <dbReference type="ARBA" id="ARBA00022776"/>
    </source>
</evidence>
<dbReference type="GO" id="GO:0005634">
    <property type="term" value="C:nucleus"/>
    <property type="evidence" value="ECO:0007669"/>
    <property type="project" value="TreeGrafter"/>
</dbReference>
<name>A0A1A9ZRY5_GLOPL</name>
<dbReference type="GO" id="GO:0060236">
    <property type="term" value="P:regulation of mitotic spindle organization"/>
    <property type="evidence" value="ECO:0007669"/>
    <property type="project" value="TreeGrafter"/>
</dbReference>
<evidence type="ECO:0000256" key="2">
    <source>
        <dbReference type="ARBA" id="ARBA00020055"/>
    </source>
</evidence>
<keyword evidence="4" id="KW-0498">Mitosis</keyword>
<dbReference type="STRING" id="7398.A0A1A9ZRY5"/>
<comment type="similarity">
    <text evidence="1">Belongs to the BORA family.</text>
</comment>
<reference evidence="7" key="2">
    <citation type="submission" date="2020-05" db="UniProtKB">
        <authorList>
            <consortium name="EnsemblMetazoa"/>
        </authorList>
    </citation>
    <scope>IDENTIFICATION</scope>
    <source>
        <strain evidence="7">IAEA</strain>
    </source>
</reference>
<proteinExistence type="inferred from homology"/>
<sequence>MKIFQPAVSIARNTVNGYTNAVLLKSLAFFPFHIPCEVRILEFSIAVLMDVEEYGTPQRVKTATIWPQLTQKMKNAEVTPKNLGSHKKAIHPRSPKAGGLSCTVSSVSSSNCIPAATLNSVHSVTMPQAQTPPAKRHQKVRNPFEAALTDRLHLPLIASPSLFRPSTPQMSSTQFEWTIDEMSSLKPAHVEPHETQFQDSPDPELEAKAQLAISSYFKEQQVVPSPVFCPLRNYRIILSELNGNTPISKPGRRIRDCSSQTELTLPPILPPALESALKPYFQPHLAGVGVEWEKKCTGPFNNINNWNAKDVSLKRKLFDMHNIMLVENDTNPLIQTSCAKPDQCANTSPSSMTSAAQCSAIIGKLSDSLDKSSFGSLSPISTFESLSPLVNTGSVKSRTTRTIDFVNEVGEQLSPIHPPGMSRTHVNLDTCTNNEKNDAVTETADLSQSDNKHEQKFTPERSSSPLLAYVANKNITESLADSFTVKISRLKVNSSQKLESNTMVSKVFAKELDLSINPDDTDEVLEDTFDMEEMQYSQLSAISSNSSNSDTPRGKRRSASRKNLSESFSANWLNGEQDENIANCEGYTITQKVKDMVIKKQALFQETVADHIISSGPFAKNVEKLPITNCSPEKSSTVFRTDSGFNEISNNNTSSSCEAMLGKTEDTEDYTMMCICASPFKKD</sequence>
<dbReference type="PANTHER" id="PTHR14728:SF2">
    <property type="entry name" value="PROTEIN AURORA BOREALIS"/>
    <property type="match status" value="1"/>
</dbReference>
<dbReference type="Proteomes" id="UP000092445">
    <property type="component" value="Unassembled WGS sequence"/>
</dbReference>
<feature type="region of interest" description="Disordered" evidence="6">
    <location>
        <begin position="539"/>
        <end position="562"/>
    </location>
</feature>
<dbReference type="PANTHER" id="PTHR14728">
    <property type="entry name" value="PROTEIN AURORA BOREALIS"/>
    <property type="match status" value="1"/>
</dbReference>
<dbReference type="EnsemblMetazoa" id="GPAI023166-RA">
    <property type="protein sequence ID" value="GPAI023166-PA"/>
    <property type="gene ID" value="GPAI023166"/>
</dbReference>
<dbReference type="AlphaFoldDB" id="A0A1A9ZRY5"/>
<dbReference type="Pfam" id="PF15280">
    <property type="entry name" value="BORA_N"/>
    <property type="match status" value="1"/>
</dbReference>
<protein>
    <recommendedName>
        <fullName evidence="2">Protein aurora borealis</fullName>
    </recommendedName>
</protein>
<evidence type="ECO:0000313" key="8">
    <source>
        <dbReference type="Proteomes" id="UP000092445"/>
    </source>
</evidence>
<keyword evidence="5" id="KW-0131">Cell cycle</keyword>
<keyword evidence="3" id="KW-0132">Cell division</keyword>
<feature type="region of interest" description="Disordered" evidence="6">
    <location>
        <begin position="442"/>
        <end position="461"/>
    </location>
</feature>